<keyword evidence="1" id="KW-0732">Signal</keyword>
<dbReference type="EMBL" id="AP014940">
    <property type="protein sequence ID" value="BAV98697.1"/>
    <property type="molecule type" value="Genomic_DNA"/>
</dbReference>
<gene>
    <name evidence="2" type="ORF">LEN_3210</name>
</gene>
<proteinExistence type="predicted"/>
<evidence type="ECO:0000256" key="1">
    <source>
        <dbReference type="SAM" id="SignalP"/>
    </source>
</evidence>
<feature type="chain" id="PRO_5043336394" description="Lipoprotein" evidence="1">
    <location>
        <begin position="31"/>
        <end position="76"/>
    </location>
</feature>
<reference evidence="2 3" key="1">
    <citation type="journal article" date="2017" name="DNA Res.">
        <title>Complete genome sequence and expression profile of the commercial lytic enzyme producer Lysobacter enzymogenes M497-1.</title>
        <authorList>
            <person name="Takami H."/>
            <person name="Toyoda A."/>
            <person name="Uchiyama I."/>
            <person name="Itoh T."/>
            <person name="Takaki Y."/>
            <person name="Arai W."/>
            <person name="Nishi S."/>
            <person name="Kawai M."/>
            <person name="Shinya K."/>
            <person name="Ikeda H."/>
        </authorList>
    </citation>
    <scope>NUCLEOTIDE SEQUENCE [LARGE SCALE GENOMIC DNA]</scope>
    <source>
        <strain evidence="2 3">M497-1</strain>
    </source>
</reference>
<feature type="signal peptide" evidence="1">
    <location>
        <begin position="1"/>
        <end position="30"/>
    </location>
</feature>
<dbReference type="Proteomes" id="UP000218824">
    <property type="component" value="Chromosome"/>
</dbReference>
<dbReference type="GeneID" id="83065035"/>
<sequence length="76" mass="8262">MDTRNRSLRPRLIAFAVAAFGLGAALAASAEPPQCLHCVQDYYYCRDHSGNDYGTCSNQFMNCQMDGGCPVGLPPF</sequence>
<name>A0AAU9AY20_LYSEN</name>
<dbReference type="AlphaFoldDB" id="A0AAU9AY20"/>
<evidence type="ECO:0000313" key="3">
    <source>
        <dbReference type="Proteomes" id="UP000218824"/>
    </source>
</evidence>
<organism evidence="2 3">
    <name type="scientific">Lysobacter enzymogenes</name>
    <dbReference type="NCBI Taxonomy" id="69"/>
    <lineage>
        <taxon>Bacteria</taxon>
        <taxon>Pseudomonadati</taxon>
        <taxon>Pseudomonadota</taxon>
        <taxon>Gammaproteobacteria</taxon>
        <taxon>Lysobacterales</taxon>
        <taxon>Lysobacteraceae</taxon>
        <taxon>Lysobacter</taxon>
    </lineage>
</organism>
<dbReference type="RefSeq" id="WP_096379110.1">
    <property type="nucleotide sequence ID" value="NZ_AP014940.1"/>
</dbReference>
<evidence type="ECO:0000313" key="2">
    <source>
        <dbReference type="EMBL" id="BAV98697.1"/>
    </source>
</evidence>
<dbReference type="KEGG" id="lem:LEN_3210"/>
<protein>
    <recommendedName>
        <fullName evidence="4">Lipoprotein</fullName>
    </recommendedName>
</protein>
<accession>A0AAU9AY20</accession>
<evidence type="ECO:0008006" key="4">
    <source>
        <dbReference type="Google" id="ProtNLM"/>
    </source>
</evidence>